<geneLocation type="plasmid" evidence="1 2">
    <name>pB</name>
</geneLocation>
<protein>
    <submittedName>
        <fullName evidence="1">DUF982 domain-containing protein</fullName>
    </submittedName>
</protein>
<reference evidence="1" key="1">
    <citation type="submission" date="2022-06" db="EMBL/GenBank/DDBJ databases">
        <title>Physiological and biochemical characterization and genomic elucidation of a strain of the genus Ensifer adhaerens M8 that combines arsenic oxidation and chromium reduction.</title>
        <authorList>
            <person name="Li X."/>
            <person name="Yu c."/>
        </authorList>
    </citation>
    <scope>NUCLEOTIDE SEQUENCE</scope>
    <source>
        <strain evidence="1">M8</strain>
        <plasmid evidence="1">pB</plasmid>
    </source>
</reference>
<accession>A0A9Q8YDP7</accession>
<keyword evidence="1" id="KW-0614">Plasmid</keyword>
<dbReference type="Pfam" id="PF06169">
    <property type="entry name" value="DUF982"/>
    <property type="match status" value="1"/>
</dbReference>
<evidence type="ECO:0000313" key="2">
    <source>
        <dbReference type="Proteomes" id="UP001055460"/>
    </source>
</evidence>
<dbReference type="InterPro" id="IPR010385">
    <property type="entry name" value="DUF982"/>
</dbReference>
<name>A0A9Q8YDP7_ENSAD</name>
<proteinExistence type="predicted"/>
<dbReference type="Gene3D" id="6.10.250.730">
    <property type="match status" value="1"/>
</dbReference>
<dbReference type="AlphaFoldDB" id="A0A9Q8YDP7"/>
<dbReference type="EMBL" id="CP098809">
    <property type="protein sequence ID" value="USJ27028.1"/>
    <property type="molecule type" value="Genomic_DNA"/>
</dbReference>
<dbReference type="Proteomes" id="UP001055460">
    <property type="component" value="Plasmid pB"/>
</dbReference>
<gene>
    <name evidence="1" type="ORF">NE863_31535</name>
</gene>
<sequence>MQTIIWDNPVRIGVNGERCIHGPHDALQYLNELPQGGWFYERARNRCHGALERGEALDLSRKAFIGAAIEGSFPILEDDVPAIREP</sequence>
<evidence type="ECO:0000313" key="1">
    <source>
        <dbReference type="EMBL" id="USJ27028.1"/>
    </source>
</evidence>
<dbReference type="RefSeq" id="WP_082573061.1">
    <property type="nucleotide sequence ID" value="NZ_CP098809.1"/>
</dbReference>
<organism evidence="1 2">
    <name type="scientific">Ensifer adhaerens</name>
    <name type="common">Sinorhizobium morelense</name>
    <dbReference type="NCBI Taxonomy" id="106592"/>
    <lineage>
        <taxon>Bacteria</taxon>
        <taxon>Pseudomonadati</taxon>
        <taxon>Pseudomonadota</taxon>
        <taxon>Alphaproteobacteria</taxon>
        <taxon>Hyphomicrobiales</taxon>
        <taxon>Rhizobiaceae</taxon>
        <taxon>Sinorhizobium/Ensifer group</taxon>
        <taxon>Ensifer</taxon>
    </lineage>
</organism>